<dbReference type="InterPro" id="IPR001965">
    <property type="entry name" value="Znf_PHD"/>
</dbReference>
<keyword evidence="5" id="KW-0539">Nucleus</keyword>
<keyword evidence="2" id="KW-0479">Metal-binding</keyword>
<keyword evidence="7" id="KW-0175">Coiled coil</keyword>
<gene>
    <name evidence="9" type="ORF">ONE63_009596</name>
</gene>
<evidence type="ECO:0000256" key="5">
    <source>
        <dbReference type="ARBA" id="ARBA00023242"/>
    </source>
</evidence>
<dbReference type="InterPro" id="IPR011011">
    <property type="entry name" value="Znf_FYVE_PHD"/>
</dbReference>
<dbReference type="InterPro" id="IPR037869">
    <property type="entry name" value="Spp1/CFP1"/>
</dbReference>
<dbReference type="InterPro" id="IPR013083">
    <property type="entry name" value="Znf_RING/FYVE/PHD"/>
</dbReference>
<evidence type="ECO:0000256" key="7">
    <source>
        <dbReference type="SAM" id="Coils"/>
    </source>
</evidence>
<dbReference type="PANTHER" id="PTHR46174:SF1">
    <property type="entry name" value="CXXC-TYPE ZINC FINGER PROTEIN 1"/>
    <property type="match status" value="1"/>
</dbReference>
<dbReference type="Gene3D" id="3.30.40.10">
    <property type="entry name" value="Zinc/RING finger domain, C3HC4 (zinc finger)"/>
    <property type="match status" value="1"/>
</dbReference>
<organism evidence="9 10">
    <name type="scientific">Megalurothrips usitatus</name>
    <name type="common">bean blossom thrips</name>
    <dbReference type="NCBI Taxonomy" id="439358"/>
    <lineage>
        <taxon>Eukaryota</taxon>
        <taxon>Metazoa</taxon>
        <taxon>Ecdysozoa</taxon>
        <taxon>Arthropoda</taxon>
        <taxon>Hexapoda</taxon>
        <taxon>Insecta</taxon>
        <taxon>Pterygota</taxon>
        <taxon>Neoptera</taxon>
        <taxon>Paraneoptera</taxon>
        <taxon>Thysanoptera</taxon>
        <taxon>Terebrantia</taxon>
        <taxon>Thripoidea</taxon>
        <taxon>Thripidae</taxon>
        <taxon>Megalurothrips</taxon>
    </lineage>
</organism>
<name>A0AAV7XP89_9NEOP</name>
<dbReference type="GO" id="GO:0048188">
    <property type="term" value="C:Set1C/COMPASS complex"/>
    <property type="evidence" value="ECO:0007669"/>
    <property type="project" value="InterPro"/>
</dbReference>
<dbReference type="InterPro" id="IPR019787">
    <property type="entry name" value="Znf_PHD-finger"/>
</dbReference>
<evidence type="ECO:0000256" key="6">
    <source>
        <dbReference type="PROSITE-ProRule" id="PRU00146"/>
    </source>
</evidence>
<evidence type="ECO:0000256" key="1">
    <source>
        <dbReference type="ARBA" id="ARBA00004123"/>
    </source>
</evidence>
<dbReference type="Pfam" id="PF00628">
    <property type="entry name" value="PHD"/>
    <property type="match status" value="1"/>
</dbReference>
<keyword evidence="3 6" id="KW-0863">Zinc-finger</keyword>
<dbReference type="Proteomes" id="UP001075354">
    <property type="component" value="Chromosome 7"/>
</dbReference>
<keyword evidence="10" id="KW-1185">Reference proteome</keyword>
<dbReference type="GO" id="GO:0008270">
    <property type="term" value="F:zinc ion binding"/>
    <property type="evidence" value="ECO:0007669"/>
    <property type="project" value="UniProtKB-KW"/>
</dbReference>
<comment type="caution">
    <text evidence="9">The sequence shown here is derived from an EMBL/GenBank/DDBJ whole genome shotgun (WGS) entry which is preliminary data.</text>
</comment>
<feature type="domain" description="PHD-type" evidence="8">
    <location>
        <begin position="5"/>
        <end position="55"/>
    </location>
</feature>
<dbReference type="EMBL" id="JAPTSV010000007">
    <property type="protein sequence ID" value="KAJ1526463.1"/>
    <property type="molecule type" value="Genomic_DNA"/>
</dbReference>
<dbReference type="PROSITE" id="PS50016">
    <property type="entry name" value="ZF_PHD_2"/>
    <property type="match status" value="1"/>
</dbReference>
<evidence type="ECO:0000313" key="9">
    <source>
        <dbReference type="EMBL" id="KAJ1526463.1"/>
    </source>
</evidence>
<proteinExistence type="predicted"/>
<evidence type="ECO:0000256" key="2">
    <source>
        <dbReference type="ARBA" id="ARBA00022723"/>
    </source>
</evidence>
<evidence type="ECO:0000259" key="8">
    <source>
        <dbReference type="PROSITE" id="PS50016"/>
    </source>
</evidence>
<evidence type="ECO:0000313" key="10">
    <source>
        <dbReference type="Proteomes" id="UP001075354"/>
    </source>
</evidence>
<comment type="subcellular location">
    <subcellularLocation>
        <location evidence="1">Nucleus</location>
    </subcellularLocation>
</comment>
<accession>A0AAV7XP89</accession>
<evidence type="ECO:0000256" key="4">
    <source>
        <dbReference type="ARBA" id="ARBA00022833"/>
    </source>
</evidence>
<evidence type="ECO:0000256" key="3">
    <source>
        <dbReference type="ARBA" id="ARBA00022771"/>
    </source>
</evidence>
<dbReference type="GO" id="GO:0045893">
    <property type="term" value="P:positive regulation of DNA-templated transcription"/>
    <property type="evidence" value="ECO:0007669"/>
    <property type="project" value="TreeGrafter"/>
</dbReference>
<feature type="coiled-coil region" evidence="7">
    <location>
        <begin position="58"/>
        <end position="115"/>
    </location>
</feature>
<reference evidence="9" key="1">
    <citation type="submission" date="2022-12" db="EMBL/GenBank/DDBJ databases">
        <title>Chromosome-level genome assembly of the bean flower thrips Megalurothrips usitatus.</title>
        <authorList>
            <person name="Ma L."/>
            <person name="Liu Q."/>
            <person name="Li H."/>
            <person name="Cai W."/>
        </authorList>
    </citation>
    <scope>NUCLEOTIDE SEQUENCE</scope>
    <source>
        <strain evidence="9">Cailab_2022a</strain>
    </source>
</reference>
<dbReference type="PANTHER" id="PTHR46174">
    <property type="entry name" value="CXXC-TYPE ZINC FINGER PROTEIN 1"/>
    <property type="match status" value="1"/>
</dbReference>
<dbReference type="SUPFAM" id="SSF57903">
    <property type="entry name" value="FYVE/PHD zinc finger"/>
    <property type="match status" value="1"/>
</dbReference>
<sequence length="302" mass="34688">MSREITHCLCGKPPGHNRYMIFCDGCKVWLHATCVGISKTTQLPKEWNCPRCSSAQELAVIKADINSLKNEFHTLKTNFERMVSQDCAGVEGFQKDKYLKEVAGKDRRIKDLENIVSHYKEKEVADIDSLKKEFHTLKTNFDRMVSQDSVGVGGFQKDKFLNDVAEKDRRIKDLENIVSQYKEKEVNLRTELAKVNDLMNDFKDREQTLNEKWMKEVAQREDIIKDLQKIVANHKEEPSLRTGKAAESNSLKGKVCKKRLSLTLKQKNGSQRPLTCPAAVSLQDFDDFDQDVFKPPKSKKCK</sequence>
<protein>
    <recommendedName>
        <fullName evidence="8">PHD-type domain-containing protein</fullName>
    </recommendedName>
</protein>
<dbReference type="AlphaFoldDB" id="A0AAV7XP89"/>
<keyword evidence="4" id="KW-0862">Zinc</keyword>
<feature type="coiled-coil region" evidence="7">
    <location>
        <begin position="157"/>
        <end position="237"/>
    </location>
</feature>
<dbReference type="PROSITE" id="PS01359">
    <property type="entry name" value="ZF_PHD_1"/>
    <property type="match status" value="1"/>
</dbReference>
<dbReference type="InterPro" id="IPR019786">
    <property type="entry name" value="Zinc_finger_PHD-type_CS"/>
</dbReference>
<dbReference type="SMART" id="SM00249">
    <property type="entry name" value="PHD"/>
    <property type="match status" value="1"/>
</dbReference>